<dbReference type="OrthoDB" id="27883at10239"/>
<protein>
    <submittedName>
        <fullName evidence="1">ChaB2</fullName>
    </submittedName>
</protein>
<reference evidence="1 3" key="3">
    <citation type="journal article" date="2007" name="Virology">
        <title>Genome sequence and organization of a nucleopolyhedrovirus that infects the tea looper caterpillar, Ectropis obliqua.</title>
        <authorList>
            <person name="Ma X.C."/>
            <person name="Shang J.Y."/>
            <person name="Yang Z.N."/>
            <person name="Bao Y.Y."/>
            <person name="Xiao Q."/>
            <person name="Zhang C.X."/>
        </authorList>
    </citation>
    <scope>NUCLEOTIDE SEQUENCE [LARGE SCALE GENOMIC DNA]</scope>
    <source>
        <strain evidence="1 3">A1</strain>
    </source>
</reference>
<evidence type="ECO:0000313" key="3">
    <source>
        <dbReference type="Proteomes" id="UP000214344"/>
    </source>
</evidence>
<proteinExistence type="predicted"/>
<evidence type="ECO:0000313" key="1">
    <source>
        <dbReference type="EMBL" id="ABI35803.1"/>
    </source>
</evidence>
<reference evidence="2" key="4">
    <citation type="submission" date="2021-06" db="EMBL/GenBank/DDBJ databases">
        <authorList>
            <person name="Xiao Q."/>
            <person name="Zhang X.X."/>
            <person name="Tang M.J."/>
        </authorList>
    </citation>
    <scope>NUCLEOTIDE SEQUENCE</scope>
    <source>
        <strain evidence="2">QF4</strain>
    </source>
</reference>
<accession>A0EYU7</accession>
<dbReference type="InterPro" id="IPR009317">
    <property type="entry name" value="ChaB"/>
</dbReference>
<dbReference type="Pfam" id="PF06150">
    <property type="entry name" value="ChaB"/>
    <property type="match status" value="1"/>
</dbReference>
<organism evidence="1 3">
    <name type="scientific">Ectropis obliqua nucleopolyhedrovirus</name>
    <dbReference type="NCBI Taxonomy" id="59376"/>
    <lineage>
        <taxon>Viruses</taxon>
        <taxon>Viruses incertae sedis</taxon>
        <taxon>Naldaviricetes</taxon>
        <taxon>Lefavirales</taxon>
        <taxon>Baculoviridae</taxon>
        <taxon>Alphabaculovirus</taxon>
        <taxon>Alphabaculovirus ecobliquae</taxon>
    </lineage>
</organism>
<dbReference type="RefSeq" id="YP_874237.1">
    <property type="nucleotide sequence ID" value="NC_008586.1"/>
</dbReference>
<keyword evidence="3" id="KW-1185">Reference proteome</keyword>
<reference evidence="1 3" key="1">
    <citation type="journal article" date="2006" name="J. Microbiol.">
        <title>Morphological, phylogenetic and biological characteristics of Ectropis obliqua single-nucleocapsid nucleopolyhedrovirus.</title>
        <authorList>
            <person name="Ma X.C."/>
            <person name="Xu H.J."/>
            <person name="Tang M.J."/>
            <person name="Xiao Q."/>
            <person name="Hong J."/>
            <person name="Zhang C.X."/>
        </authorList>
    </citation>
    <scope>NUCLEOTIDE SEQUENCE [LARGE SCALE GENOMIC DNA]</scope>
    <source>
        <strain evidence="1 3">A1</strain>
    </source>
</reference>
<dbReference type="Proteomes" id="UP000214344">
    <property type="component" value="Segment"/>
</dbReference>
<sequence>MQKTCRGTAKNLTYSNLPVSTLHLPYHGKRIFLKYYTQCLERCMTKKGATKVAWSAVKRKYYKKNGIWVAFADDNDFDTTTTNSDTE</sequence>
<dbReference type="EMBL" id="MZ394738">
    <property type="protein sequence ID" value="QWV59687.1"/>
    <property type="molecule type" value="Genomic_DNA"/>
</dbReference>
<reference evidence="1" key="2">
    <citation type="submission" date="2006-07" db="EMBL/GenBank/DDBJ databases">
        <authorList>
            <person name="Zhang C.-X."/>
            <person name="Yang Z.-N."/>
            <person name="Ma X.-C."/>
            <person name="Xiao Q."/>
        </authorList>
    </citation>
    <scope>NUCLEOTIDE SEQUENCE</scope>
    <source>
        <strain evidence="1">A1</strain>
    </source>
</reference>
<dbReference type="InterPro" id="IPR037205">
    <property type="entry name" value="ChaB_sf"/>
</dbReference>
<evidence type="ECO:0000313" key="2">
    <source>
        <dbReference type="EMBL" id="QWV59687.1"/>
    </source>
</evidence>
<dbReference type="SUPFAM" id="SSF140376">
    <property type="entry name" value="ChaB-like"/>
    <property type="match status" value="1"/>
</dbReference>
<name>A0EYU7_9ABAC</name>
<dbReference type="KEGG" id="vg:5176440"/>
<dbReference type="EMBL" id="DQ837165">
    <property type="protein sequence ID" value="ABI35803.1"/>
    <property type="molecule type" value="Genomic_DNA"/>
</dbReference>
<dbReference type="Gene3D" id="1.10.1740.70">
    <property type="entry name" value="ChaB"/>
    <property type="match status" value="1"/>
</dbReference>
<gene>
    <name evidence="2" type="ORF">QF4000101</name>
</gene>